<keyword evidence="2" id="KW-0732">Signal</keyword>
<feature type="compositionally biased region" description="Low complexity" evidence="1">
    <location>
        <begin position="141"/>
        <end position="154"/>
    </location>
</feature>
<evidence type="ECO:0000256" key="1">
    <source>
        <dbReference type="SAM" id="MobiDB-lite"/>
    </source>
</evidence>
<accession>A0A1M2VIJ0</accession>
<protein>
    <submittedName>
        <fullName evidence="3">Uncharacterized protein</fullName>
    </submittedName>
</protein>
<evidence type="ECO:0000313" key="4">
    <source>
        <dbReference type="Proteomes" id="UP000184267"/>
    </source>
</evidence>
<evidence type="ECO:0000313" key="3">
    <source>
        <dbReference type="EMBL" id="OJT07395.1"/>
    </source>
</evidence>
<name>A0A1M2VIJ0_TRAPU</name>
<feature type="compositionally biased region" description="Basic and acidic residues" evidence="1">
    <location>
        <begin position="121"/>
        <end position="136"/>
    </location>
</feature>
<dbReference type="AlphaFoldDB" id="A0A1M2VIJ0"/>
<feature type="region of interest" description="Disordered" evidence="1">
    <location>
        <begin position="109"/>
        <end position="164"/>
    </location>
</feature>
<keyword evidence="4" id="KW-1185">Reference proteome</keyword>
<evidence type="ECO:0000256" key="2">
    <source>
        <dbReference type="SAM" id="SignalP"/>
    </source>
</evidence>
<comment type="caution">
    <text evidence="3">The sequence shown here is derived from an EMBL/GenBank/DDBJ whole genome shotgun (WGS) entry which is preliminary data.</text>
</comment>
<feature type="signal peptide" evidence="2">
    <location>
        <begin position="1"/>
        <end position="20"/>
    </location>
</feature>
<feature type="region of interest" description="Disordered" evidence="1">
    <location>
        <begin position="316"/>
        <end position="378"/>
    </location>
</feature>
<dbReference type="Proteomes" id="UP000184267">
    <property type="component" value="Unassembled WGS sequence"/>
</dbReference>
<dbReference type="EMBL" id="MNAD01001178">
    <property type="protein sequence ID" value="OJT07395.1"/>
    <property type="molecule type" value="Genomic_DNA"/>
</dbReference>
<feature type="chain" id="PRO_5012160059" evidence="2">
    <location>
        <begin position="21"/>
        <end position="378"/>
    </location>
</feature>
<sequence length="378" mass="39596">MRVSTLSAVCATALILPISAAPLDITTVLHVSPLPTVTVEVNGPTEIPNPPMAALPTMSPKAEGAGKLSKSFSKNNKLSRLPRADFRQADYGVSHNVTFIKVPVQGVEATPSSDAPAALTRRSEDDWEANRLHSDHASSNAAAPSGDLAGAAPDTSDASESGLASAAPPLAFGDFSKTNTNNVPVHPNMASVSNAAGGGIQTLGESRYKTSYATHDALSQLHSSAGGFSMGGLLRRVLQRARDFEAHTLDPNSNPIVKRFYQLAKDFGAEAKDLGAHTMQLNTNAVMPERQDSSLNMSDPYVAQEEMRRQHAGVLNIDSNRPAPPPPAADGPLNATDTGAALKEQAGGAKNSTTLPIAEHEKSSKSAVENAKKKAMKV</sequence>
<proteinExistence type="predicted"/>
<dbReference type="OrthoDB" id="2752383at2759"/>
<reference evidence="3 4" key="1">
    <citation type="submission" date="2016-10" db="EMBL/GenBank/DDBJ databases">
        <title>Genome sequence of the basidiomycete white-rot fungus Trametes pubescens.</title>
        <authorList>
            <person name="Makela M.R."/>
            <person name="Granchi Z."/>
            <person name="Peng M."/>
            <person name="De Vries R.P."/>
            <person name="Grigoriev I."/>
            <person name="Riley R."/>
            <person name="Hilden K."/>
        </authorList>
    </citation>
    <scope>NUCLEOTIDE SEQUENCE [LARGE SCALE GENOMIC DNA]</scope>
    <source>
        <strain evidence="3 4">FBCC735</strain>
    </source>
</reference>
<organism evidence="3 4">
    <name type="scientific">Trametes pubescens</name>
    <name type="common">White-rot fungus</name>
    <dbReference type="NCBI Taxonomy" id="154538"/>
    <lineage>
        <taxon>Eukaryota</taxon>
        <taxon>Fungi</taxon>
        <taxon>Dikarya</taxon>
        <taxon>Basidiomycota</taxon>
        <taxon>Agaricomycotina</taxon>
        <taxon>Agaricomycetes</taxon>
        <taxon>Polyporales</taxon>
        <taxon>Polyporaceae</taxon>
        <taxon>Trametes</taxon>
    </lineage>
</organism>
<gene>
    <name evidence="3" type="ORF">TRAPUB_1715</name>
</gene>